<comment type="caution">
    <text evidence="4">The sequence shown here is derived from an EMBL/GenBank/DDBJ whole genome shotgun (WGS) entry which is preliminary data.</text>
</comment>
<dbReference type="Pfam" id="PF25597">
    <property type="entry name" value="SH3_retrovirus"/>
    <property type="match status" value="1"/>
</dbReference>
<feature type="compositionally biased region" description="Polar residues" evidence="1">
    <location>
        <begin position="11"/>
        <end position="23"/>
    </location>
</feature>
<name>A0A6L2KD70_TANCI</name>
<accession>A0A6L2KD70</accession>
<dbReference type="Pfam" id="PF13976">
    <property type="entry name" value="gag_pre-integrs"/>
    <property type="match status" value="1"/>
</dbReference>
<dbReference type="InterPro" id="IPR025724">
    <property type="entry name" value="GAG-pre-integrase_dom"/>
</dbReference>
<dbReference type="AlphaFoldDB" id="A0A6L2KD70"/>
<feature type="domain" description="Retroviral polymerase SH3-like" evidence="3">
    <location>
        <begin position="126"/>
        <end position="181"/>
    </location>
</feature>
<sequence>MKAKLALLEASPSSSQNPKTFQPKNKGLVAETFDWGEEEVSNEKSLRSRASESVNWLWHKRLSHLNFKNINKLAKQNKEVFASSLYELVWTSKSNVHNHEKYTLFIVDEYSRERITDISYFHVFGCLVFIHNHKDHLVKFDAKADDGYFLGYSFVSKAFRVFNIRSQQVAKTYHVILDESMEAIRQYQVDFDISFYIIPHGRSLTELTQENQVPEVIAPNKPDITHTEDTKGPPDLINTEGTHKKNVQNDQMITQPTDVPSRNNTEVSGSITESLVLDVNQSHILNQASTSSYLIPQDRWSRDQHVELVNIIGDPGEGMLTRSMAAKLRAVLDIECLFADFLSEIEPKKVFETLKHPGWVDAIQEELNQFYRTKYGLLFLSLKEKQP</sequence>
<proteinExistence type="predicted"/>
<gene>
    <name evidence="4" type="ORF">Tci_019349</name>
</gene>
<organism evidence="4">
    <name type="scientific">Tanacetum cinerariifolium</name>
    <name type="common">Dalmatian daisy</name>
    <name type="synonym">Chrysanthemum cinerariifolium</name>
    <dbReference type="NCBI Taxonomy" id="118510"/>
    <lineage>
        <taxon>Eukaryota</taxon>
        <taxon>Viridiplantae</taxon>
        <taxon>Streptophyta</taxon>
        <taxon>Embryophyta</taxon>
        <taxon>Tracheophyta</taxon>
        <taxon>Spermatophyta</taxon>
        <taxon>Magnoliopsida</taxon>
        <taxon>eudicotyledons</taxon>
        <taxon>Gunneridae</taxon>
        <taxon>Pentapetalae</taxon>
        <taxon>asterids</taxon>
        <taxon>campanulids</taxon>
        <taxon>Asterales</taxon>
        <taxon>Asteraceae</taxon>
        <taxon>Asteroideae</taxon>
        <taxon>Anthemideae</taxon>
        <taxon>Anthemidinae</taxon>
        <taxon>Tanacetum</taxon>
    </lineage>
</organism>
<reference evidence="4" key="1">
    <citation type="journal article" date="2019" name="Sci. Rep.">
        <title>Draft genome of Tanacetum cinerariifolium, the natural source of mosquito coil.</title>
        <authorList>
            <person name="Yamashiro T."/>
            <person name="Shiraishi A."/>
            <person name="Satake H."/>
            <person name="Nakayama K."/>
        </authorList>
    </citation>
    <scope>NUCLEOTIDE SEQUENCE</scope>
</reference>
<evidence type="ECO:0000256" key="1">
    <source>
        <dbReference type="SAM" id="MobiDB-lite"/>
    </source>
</evidence>
<evidence type="ECO:0000313" key="4">
    <source>
        <dbReference type="EMBL" id="GEU47371.1"/>
    </source>
</evidence>
<feature type="domain" description="GAG-pre-integrase" evidence="2">
    <location>
        <begin position="48"/>
        <end position="77"/>
    </location>
</feature>
<evidence type="ECO:0000259" key="2">
    <source>
        <dbReference type="Pfam" id="PF13976"/>
    </source>
</evidence>
<evidence type="ECO:0000259" key="3">
    <source>
        <dbReference type="Pfam" id="PF25597"/>
    </source>
</evidence>
<dbReference type="InterPro" id="IPR057670">
    <property type="entry name" value="SH3_retrovirus"/>
</dbReference>
<protein>
    <submittedName>
        <fullName evidence="4">Uncharacterized protein</fullName>
    </submittedName>
</protein>
<feature type="region of interest" description="Disordered" evidence="1">
    <location>
        <begin position="1"/>
        <end position="23"/>
    </location>
</feature>
<dbReference type="EMBL" id="BKCJ010002262">
    <property type="protein sequence ID" value="GEU47371.1"/>
    <property type="molecule type" value="Genomic_DNA"/>
</dbReference>